<keyword evidence="3" id="KW-1185">Reference proteome</keyword>
<sequence length="133" mass="15283">MRSRYTAFQLRDAEYLRDSWDPGKRPAAWDFEGDTRTWSRLDIVGAIGGGENDERGVVEFKARFELGDDTYLLHEVSRFHRVEGRWVYLDGIIQYHGKIAHKGEVLRNAPCPCGSGKKYKKCCGGSARRSRRD</sequence>
<dbReference type="Pfam" id="PF02810">
    <property type="entry name" value="SEC-C"/>
    <property type="match status" value="1"/>
</dbReference>
<dbReference type="KEGG" id="mmai:sS8_2831"/>
<dbReference type="InterPro" id="IPR032710">
    <property type="entry name" value="NTF2-like_dom_sf"/>
</dbReference>
<protein>
    <submittedName>
        <fullName evidence="2">SEC-C motif domain protein</fullName>
    </submittedName>
</protein>
<dbReference type="Gene3D" id="3.10.450.50">
    <property type="match status" value="1"/>
</dbReference>
<dbReference type="InterPro" id="IPR048469">
    <property type="entry name" value="YchJ-like_M"/>
</dbReference>
<feature type="domain" description="YchJ-like middle NTF2-like" evidence="1">
    <location>
        <begin position="1"/>
        <end position="91"/>
    </location>
</feature>
<evidence type="ECO:0000313" key="3">
    <source>
        <dbReference type="Proteomes" id="UP000266313"/>
    </source>
</evidence>
<dbReference type="SUPFAM" id="SSF103642">
    <property type="entry name" value="Sec-C motif"/>
    <property type="match status" value="1"/>
</dbReference>
<evidence type="ECO:0000313" key="2">
    <source>
        <dbReference type="EMBL" id="BBA34776.1"/>
    </source>
</evidence>
<dbReference type="SUPFAM" id="SSF54427">
    <property type="entry name" value="NTF2-like"/>
    <property type="match status" value="1"/>
</dbReference>
<proteinExistence type="predicted"/>
<dbReference type="PANTHER" id="PTHR33747">
    <property type="entry name" value="UPF0225 PROTEIN SCO1677"/>
    <property type="match status" value="1"/>
</dbReference>
<gene>
    <name evidence="2" type="ORF">sS8_2831</name>
</gene>
<dbReference type="PANTHER" id="PTHR33747:SF1">
    <property type="entry name" value="ADENYLATE CYCLASE-ASSOCIATED CAP C-TERMINAL DOMAIN-CONTAINING PROTEIN"/>
    <property type="match status" value="1"/>
</dbReference>
<reference evidence="2 3" key="1">
    <citation type="submission" date="2016-12" db="EMBL/GenBank/DDBJ databases">
        <title>Genome sequencing of Methylocaldum marinum.</title>
        <authorList>
            <person name="Takeuchi M."/>
            <person name="Kamagata Y."/>
            <person name="Hiraoka S."/>
            <person name="Oshima K."/>
            <person name="Hattori M."/>
            <person name="Iwasaki W."/>
        </authorList>
    </citation>
    <scope>NUCLEOTIDE SEQUENCE [LARGE SCALE GENOMIC DNA]</scope>
    <source>
        <strain evidence="2 3">S8</strain>
    </source>
</reference>
<dbReference type="Proteomes" id="UP000266313">
    <property type="component" value="Chromosome"/>
</dbReference>
<dbReference type="EMBL" id="AP017928">
    <property type="protein sequence ID" value="BBA34776.1"/>
    <property type="molecule type" value="Genomic_DNA"/>
</dbReference>
<dbReference type="Pfam" id="PF17775">
    <property type="entry name" value="YchJ_M-like"/>
    <property type="match status" value="1"/>
</dbReference>
<accession>A0A250KTB4</accession>
<name>A0A250KTB4_9GAMM</name>
<organism evidence="2 3">
    <name type="scientific">Methylocaldum marinum</name>
    <dbReference type="NCBI Taxonomy" id="1432792"/>
    <lineage>
        <taxon>Bacteria</taxon>
        <taxon>Pseudomonadati</taxon>
        <taxon>Pseudomonadota</taxon>
        <taxon>Gammaproteobacteria</taxon>
        <taxon>Methylococcales</taxon>
        <taxon>Methylococcaceae</taxon>
        <taxon>Methylocaldum</taxon>
    </lineage>
</organism>
<dbReference type="AlphaFoldDB" id="A0A250KTB4"/>
<dbReference type="OrthoDB" id="21421at2"/>
<dbReference type="InterPro" id="IPR004027">
    <property type="entry name" value="SEC_C_motif"/>
</dbReference>
<evidence type="ECO:0000259" key="1">
    <source>
        <dbReference type="Pfam" id="PF17775"/>
    </source>
</evidence>